<organism evidence="4 5">
    <name type="scientific">Neocucurbitaria cava</name>
    <dbReference type="NCBI Taxonomy" id="798079"/>
    <lineage>
        <taxon>Eukaryota</taxon>
        <taxon>Fungi</taxon>
        <taxon>Dikarya</taxon>
        <taxon>Ascomycota</taxon>
        <taxon>Pezizomycotina</taxon>
        <taxon>Dothideomycetes</taxon>
        <taxon>Pleosporomycetidae</taxon>
        <taxon>Pleosporales</taxon>
        <taxon>Pleosporineae</taxon>
        <taxon>Cucurbitariaceae</taxon>
        <taxon>Neocucurbitaria</taxon>
    </lineage>
</organism>
<dbReference type="EMBL" id="JAPEUY010000001">
    <property type="protein sequence ID" value="KAJ4377862.1"/>
    <property type="molecule type" value="Genomic_DNA"/>
</dbReference>
<feature type="coiled-coil region" evidence="1">
    <location>
        <begin position="621"/>
        <end position="669"/>
    </location>
</feature>
<keyword evidence="3" id="KW-1133">Transmembrane helix</keyword>
<sequence>MTTRSPLQPLSPPSTNIINTRYARITATGPNGTVTMEERIQEDTQDLGSVVSGLSSLENDADDFEKLMIQNARDERRLNEALHGRVQAFRKARTHPRVGLTIDNLERNNARNDAAVGTNAHVKFESPPSSSGSTRSDPAIHAPPGWGRKSRTNRNWMRTITYEADEDEDQNQQTPRPADDTPNGRYHDSYQQHVDDAQDANIPRRSVEDSPLSHKSSIQGTPRNDRSAEWDLTFEINEASIIASTPYIPRNTALDDIRQREMESLREQAVTTARLDRIREGSPEQTLKRPRSSSAKSVNIAPNGASNTEQATQGADSPQKKLRTRTNSWQSIGKSQPVTGVGKEDSLTAMYKSAETVGTVGEEVLVNSQKYPSRPTRHRREDSQDLLRRLARVSNTPSPGRVAASRPQTVFARQTDSSTQATVTVTAPAPTEREEEPVVEAPEPDDVVEPAVTTEEPQAPRDAGISLEPVPEPVPEAEDGDADATPMPMERSILNPKTPVVTGAWVETPGPRTIRKLVSTLRSPSNNILRKDKSPEKTDAPTMEETLETVTAEVSRPQLPSSALQALVQEAKANGREHSTDYGDSTINSLEDLITPLAANAGVEVDEDTLQGLQLPTSEPRNEAERQRQQELLHLHRMNDRLRTVRTNIRDASRGMKRVEDRVEHAEEEGENGTKGKIVYTACPCATNGGHQFSLWKWWKSLFWQEGLKTERQAKNSRWKFWGGLTGLGIFLMLFFTWWISEEIAWYVALS</sequence>
<feature type="compositionally biased region" description="Basic and acidic residues" evidence="2">
    <location>
        <begin position="185"/>
        <end position="196"/>
    </location>
</feature>
<reference evidence="4" key="1">
    <citation type="submission" date="2022-10" db="EMBL/GenBank/DDBJ databases">
        <title>Tapping the CABI collections for fungal endophytes: first genome assemblies for Collariella, Neodidymelliopsis, Ascochyta clinopodiicola, Didymella pomorum, Didymosphaeria variabile, Neocosmospora piperis and Neocucurbitaria cava.</title>
        <authorList>
            <person name="Hill R."/>
        </authorList>
    </citation>
    <scope>NUCLEOTIDE SEQUENCE</scope>
    <source>
        <strain evidence="4">IMI 356814</strain>
    </source>
</reference>
<feature type="region of interest" description="Disordered" evidence="2">
    <location>
        <begin position="268"/>
        <end position="341"/>
    </location>
</feature>
<keyword evidence="1" id="KW-0175">Coiled coil</keyword>
<feature type="compositionally biased region" description="Polar residues" evidence="2">
    <location>
        <begin position="304"/>
        <end position="316"/>
    </location>
</feature>
<dbReference type="AlphaFoldDB" id="A0A9W8YH76"/>
<feature type="transmembrane region" description="Helical" evidence="3">
    <location>
        <begin position="721"/>
        <end position="741"/>
    </location>
</feature>
<evidence type="ECO:0000256" key="1">
    <source>
        <dbReference type="SAM" id="Coils"/>
    </source>
</evidence>
<dbReference type="OrthoDB" id="3439035at2759"/>
<keyword evidence="3" id="KW-0812">Transmembrane</keyword>
<gene>
    <name evidence="4" type="ORF">N0V83_000692</name>
</gene>
<dbReference type="Proteomes" id="UP001140560">
    <property type="component" value="Unassembled WGS sequence"/>
</dbReference>
<accession>A0A9W8YH76</accession>
<feature type="compositionally biased region" description="Low complexity" evidence="2">
    <location>
        <begin position="414"/>
        <end position="430"/>
    </location>
</feature>
<protein>
    <submittedName>
        <fullName evidence="4">Uncharacterized protein</fullName>
    </submittedName>
</protein>
<evidence type="ECO:0000256" key="2">
    <source>
        <dbReference type="SAM" id="MobiDB-lite"/>
    </source>
</evidence>
<name>A0A9W8YH76_9PLEO</name>
<feature type="compositionally biased region" description="Polar residues" evidence="2">
    <location>
        <begin position="213"/>
        <end position="222"/>
    </location>
</feature>
<evidence type="ECO:0000313" key="5">
    <source>
        <dbReference type="Proteomes" id="UP001140560"/>
    </source>
</evidence>
<comment type="caution">
    <text evidence="4">The sequence shown here is derived from an EMBL/GenBank/DDBJ whole genome shotgun (WGS) entry which is preliminary data.</text>
</comment>
<evidence type="ECO:0000313" key="4">
    <source>
        <dbReference type="EMBL" id="KAJ4377862.1"/>
    </source>
</evidence>
<feature type="region of interest" description="Disordered" evidence="2">
    <location>
        <begin position="394"/>
        <end position="483"/>
    </location>
</feature>
<feature type="region of interest" description="Disordered" evidence="2">
    <location>
        <begin position="114"/>
        <end position="226"/>
    </location>
</feature>
<feature type="compositionally biased region" description="Polar residues" evidence="2">
    <location>
        <begin position="325"/>
        <end position="338"/>
    </location>
</feature>
<evidence type="ECO:0000256" key="3">
    <source>
        <dbReference type="SAM" id="Phobius"/>
    </source>
</evidence>
<proteinExistence type="predicted"/>
<keyword evidence="5" id="KW-1185">Reference proteome</keyword>
<feature type="compositionally biased region" description="Low complexity" evidence="2">
    <location>
        <begin position="126"/>
        <end position="137"/>
    </location>
</feature>
<keyword evidence="3" id="KW-0472">Membrane</keyword>
<feature type="compositionally biased region" description="Acidic residues" evidence="2">
    <location>
        <begin position="433"/>
        <end position="448"/>
    </location>
</feature>